<reference evidence="2" key="1">
    <citation type="journal article" date="2013" name="Genome Biol.">
        <title>Comparative genomics of the core and accessory genomes of 48 Sinorhizobium strains comprising five genospecies.</title>
        <authorList>
            <person name="Sugawara M."/>
            <person name="Epstein B."/>
            <person name="Badgley B.D."/>
            <person name="Unno T."/>
            <person name="Xu L."/>
            <person name="Reese J."/>
            <person name="Gyaneshwar P."/>
            <person name="Denny R."/>
            <person name="Mudge J."/>
            <person name="Bharti A.K."/>
            <person name="Farmer A.D."/>
            <person name="May G.D."/>
            <person name="Woodward J.E."/>
            <person name="Medigue C."/>
            <person name="Vallenet D."/>
            <person name="Lajus A."/>
            <person name="Rouy Z."/>
            <person name="Martinez-Vaz B."/>
            <person name="Tiffin P."/>
            <person name="Young N.D."/>
            <person name="Sadowsky M.J."/>
        </authorList>
    </citation>
    <scope>NUCLEOTIDE SEQUENCE</scope>
    <source>
        <strain evidence="2">M30</strain>
    </source>
</reference>
<sequence>MPKATLAAILASLLALVPTPSAVAYGETALDRYVAATDPAYRYELVTTIPGDGYTAHVLDMTSQQWRSAREVDKPLWRHWLTIVRPERVDTRIGVLVIGGGSTASRPPARINPLLTSLAVMTRSVVSEVRMVPNQPLTFAEEEMPRSEDAIIAYSWEKYLRTGDETWPLRLPMTKSAVRAMDAVTAFCASPQGGATVVDRFVVGGRSKRGWTAWTTAAVDKRVVAIVPMVIDMLNIEPSIEHHYRAYGRWASALGPYQEAGLMQWLGTAQSRELLAIEDPYAYRDRLTMPKMIVNSTGDQYFLPDSSQFYIDGLQGETYLRYVPNTDHSLRGSDAAESSLAFYQSIIAGLERPRFEWSFEKNGSIRLRTQTEPTVVRLWQAANLTARDFRLETIGPAFRSSVLNDEGDGVYTGKVATPAQGWVAFFLEMTYPNELGNSFKFTTGVRVVPDVLPFEPPRSVESQALPGKEE</sequence>
<accession>A0A6A7ZUA4</accession>
<feature type="signal peptide" evidence="1">
    <location>
        <begin position="1"/>
        <end position="24"/>
    </location>
</feature>
<dbReference type="RefSeq" id="WP_153318420.1">
    <property type="nucleotide sequence ID" value="NZ_CP136283.1"/>
</dbReference>
<organism evidence="2">
    <name type="scientific">Rhizobium meliloti</name>
    <name type="common">Ensifer meliloti</name>
    <name type="synonym">Sinorhizobium meliloti</name>
    <dbReference type="NCBI Taxonomy" id="382"/>
    <lineage>
        <taxon>Bacteria</taxon>
        <taxon>Pseudomonadati</taxon>
        <taxon>Pseudomonadota</taxon>
        <taxon>Alphaproteobacteria</taxon>
        <taxon>Hyphomicrobiales</taxon>
        <taxon>Rhizobiaceae</taxon>
        <taxon>Sinorhizobium/Ensifer group</taxon>
        <taxon>Sinorhizobium</taxon>
    </lineage>
</organism>
<dbReference type="InterPro" id="IPR029058">
    <property type="entry name" value="AB_hydrolase_fold"/>
</dbReference>
<dbReference type="Pfam" id="PF10142">
    <property type="entry name" value="PhoPQ_related"/>
    <property type="match status" value="1"/>
</dbReference>
<comment type="caution">
    <text evidence="2">The sequence shown here is derived from an EMBL/GenBank/DDBJ whole genome shotgun (WGS) entry which is preliminary data.</text>
</comment>
<dbReference type="Gene3D" id="3.40.50.1820">
    <property type="entry name" value="alpha/beta hydrolase"/>
    <property type="match status" value="1"/>
</dbReference>
<dbReference type="InterPro" id="IPR009199">
    <property type="entry name" value="PhoPQ-act_pathogen-rel_PqaA"/>
</dbReference>
<evidence type="ECO:0000256" key="1">
    <source>
        <dbReference type="SAM" id="SignalP"/>
    </source>
</evidence>
<dbReference type="AlphaFoldDB" id="A0A6A7ZUA4"/>
<dbReference type="PANTHER" id="PTHR31497">
    <property type="entry name" value="AUTOCRINE PROLIFERATION REPRESSOR PROTEIN A"/>
    <property type="match status" value="1"/>
</dbReference>
<keyword evidence="1" id="KW-0732">Signal</keyword>
<dbReference type="PANTHER" id="PTHR31497:SF0">
    <property type="entry name" value="AUTOCRINE PROLIFERATION REPRESSOR PROTEIN A"/>
    <property type="match status" value="1"/>
</dbReference>
<proteinExistence type="predicted"/>
<dbReference type="SUPFAM" id="SSF53474">
    <property type="entry name" value="alpha/beta-Hydrolases"/>
    <property type="match status" value="1"/>
</dbReference>
<evidence type="ECO:0000313" key="2">
    <source>
        <dbReference type="EMBL" id="MQW05698.1"/>
    </source>
</evidence>
<name>A0A6A7ZUA4_RHIML</name>
<protein>
    <submittedName>
        <fullName evidence="2">PhoPQ-activated pathogenicity</fullName>
    </submittedName>
</protein>
<feature type="chain" id="PRO_5025460095" evidence="1">
    <location>
        <begin position="25"/>
        <end position="470"/>
    </location>
</feature>
<dbReference type="PIRSF" id="PIRSF014728">
    <property type="entry name" value="PqaA"/>
    <property type="match status" value="1"/>
</dbReference>
<gene>
    <name evidence="2" type="ORF">GHK45_18585</name>
</gene>
<dbReference type="EMBL" id="WISP01000136">
    <property type="protein sequence ID" value="MQW05698.1"/>
    <property type="molecule type" value="Genomic_DNA"/>
</dbReference>